<feature type="domain" description="FAS1" evidence="2">
    <location>
        <begin position="180"/>
        <end position="328"/>
    </location>
</feature>
<dbReference type="Pfam" id="PF02469">
    <property type="entry name" value="Fasciclin"/>
    <property type="match status" value="2"/>
</dbReference>
<dbReference type="PANTHER" id="PTHR10900:SF77">
    <property type="entry name" value="FI19380P1"/>
    <property type="match status" value="1"/>
</dbReference>
<dbReference type="SMART" id="SM00554">
    <property type="entry name" value="FAS1"/>
    <property type="match status" value="2"/>
</dbReference>
<evidence type="ECO:0000256" key="1">
    <source>
        <dbReference type="SAM" id="SignalP"/>
    </source>
</evidence>
<reference evidence="3" key="1">
    <citation type="submission" date="2020-08" db="EMBL/GenBank/DDBJ databases">
        <title>Lewinella bacteria from marine environments.</title>
        <authorList>
            <person name="Zhong Y."/>
        </authorList>
    </citation>
    <scope>NUCLEOTIDE SEQUENCE</scope>
    <source>
        <strain evidence="3">KCTC 42187</strain>
    </source>
</reference>
<sequence length="330" mass="33792">MFSIHSKLSPLVAFFALTVLFSACTKDEPAMPTIAAIAVTNEDFSTLEAAAVLGGVAVVLSNPNAGDPSGDFTVFAPTNAAFDRLGLTSGDALAALNPGFLTSTLLYHVSNGNLAGANLTDGSTSTSALGPDRRIITRGSDLFINGSKILATDVDAQNGTVHVIDKVLLATGVDIAQSTIALTQSAVFDAPELTFLLEAVVYADLVGALSASPGGPSFTVFAPTDAAFRQLGVDLGVELNVPADIRKLDQATVTAVLLNHVVNNGGLFTSELDAGMITPLGGSSLELGAYNNGVLTVKGQSNGSQVANMLIPDVQTTNGVVHVIDRVLLP</sequence>
<name>A0A923PPC9_9BACT</name>
<dbReference type="PROSITE" id="PS51257">
    <property type="entry name" value="PROKAR_LIPOPROTEIN"/>
    <property type="match status" value="1"/>
</dbReference>
<comment type="caution">
    <text evidence="3">The sequence shown here is derived from an EMBL/GenBank/DDBJ whole genome shotgun (WGS) entry which is preliminary data.</text>
</comment>
<dbReference type="InterPro" id="IPR050904">
    <property type="entry name" value="Adhesion/Biosynth-related"/>
</dbReference>
<keyword evidence="1" id="KW-0732">Signal</keyword>
<dbReference type="AlphaFoldDB" id="A0A923PPC9"/>
<dbReference type="Proteomes" id="UP000650081">
    <property type="component" value="Unassembled WGS sequence"/>
</dbReference>
<accession>A0A923PPC9</accession>
<dbReference type="PROSITE" id="PS50213">
    <property type="entry name" value="FAS1"/>
    <property type="match status" value="2"/>
</dbReference>
<dbReference type="RefSeq" id="WP_187467068.1">
    <property type="nucleotide sequence ID" value="NZ_JACSIT010000115.1"/>
</dbReference>
<organism evidence="3 4">
    <name type="scientific">Neolewinella lacunae</name>
    <dbReference type="NCBI Taxonomy" id="1517758"/>
    <lineage>
        <taxon>Bacteria</taxon>
        <taxon>Pseudomonadati</taxon>
        <taxon>Bacteroidota</taxon>
        <taxon>Saprospiria</taxon>
        <taxon>Saprospirales</taxon>
        <taxon>Lewinellaceae</taxon>
        <taxon>Neolewinella</taxon>
    </lineage>
</organism>
<feature type="signal peptide" evidence="1">
    <location>
        <begin position="1"/>
        <end position="25"/>
    </location>
</feature>
<feature type="domain" description="FAS1" evidence="2">
    <location>
        <begin position="31"/>
        <end position="168"/>
    </location>
</feature>
<dbReference type="Gene3D" id="2.30.180.10">
    <property type="entry name" value="FAS1 domain"/>
    <property type="match status" value="2"/>
</dbReference>
<dbReference type="PANTHER" id="PTHR10900">
    <property type="entry name" value="PERIOSTIN-RELATED"/>
    <property type="match status" value="1"/>
</dbReference>
<protein>
    <submittedName>
        <fullName evidence="3">Fasciclin domain-containing protein</fullName>
    </submittedName>
</protein>
<dbReference type="GO" id="GO:0005615">
    <property type="term" value="C:extracellular space"/>
    <property type="evidence" value="ECO:0007669"/>
    <property type="project" value="TreeGrafter"/>
</dbReference>
<feature type="chain" id="PRO_5037080412" evidence="1">
    <location>
        <begin position="26"/>
        <end position="330"/>
    </location>
</feature>
<dbReference type="SUPFAM" id="SSF82153">
    <property type="entry name" value="FAS1 domain"/>
    <property type="match status" value="2"/>
</dbReference>
<dbReference type="InterPro" id="IPR036378">
    <property type="entry name" value="FAS1_dom_sf"/>
</dbReference>
<evidence type="ECO:0000259" key="2">
    <source>
        <dbReference type="PROSITE" id="PS50213"/>
    </source>
</evidence>
<keyword evidence="4" id="KW-1185">Reference proteome</keyword>
<proteinExistence type="predicted"/>
<dbReference type="EMBL" id="JACSIT010000115">
    <property type="protein sequence ID" value="MBC6995014.1"/>
    <property type="molecule type" value="Genomic_DNA"/>
</dbReference>
<dbReference type="InterPro" id="IPR000782">
    <property type="entry name" value="FAS1_domain"/>
</dbReference>
<evidence type="ECO:0000313" key="3">
    <source>
        <dbReference type="EMBL" id="MBC6995014.1"/>
    </source>
</evidence>
<gene>
    <name evidence="3" type="ORF">H9S92_12615</name>
</gene>
<evidence type="ECO:0000313" key="4">
    <source>
        <dbReference type="Proteomes" id="UP000650081"/>
    </source>
</evidence>